<feature type="transmembrane region" description="Helical" evidence="14">
    <location>
        <begin position="174"/>
        <end position="200"/>
    </location>
</feature>
<evidence type="ECO:0000256" key="11">
    <source>
        <dbReference type="ARBA" id="ARBA00023136"/>
    </source>
</evidence>
<proteinExistence type="inferred from homology"/>
<dbReference type="PANTHER" id="PTHR30477">
    <property type="entry name" value="ABC-TRANSPORTER METAL-BINDING PROTEIN"/>
    <property type="match status" value="1"/>
</dbReference>
<evidence type="ECO:0000256" key="7">
    <source>
        <dbReference type="ARBA" id="ARBA00022833"/>
    </source>
</evidence>
<keyword evidence="6 13" id="KW-0812">Transmembrane</keyword>
<keyword evidence="7" id="KW-0862">Zinc</keyword>
<accession>A0AAU7KF48</accession>
<feature type="transmembrane region" description="Helical" evidence="14">
    <location>
        <begin position="41"/>
        <end position="74"/>
    </location>
</feature>
<dbReference type="SUPFAM" id="SSF81345">
    <property type="entry name" value="ABC transporter involved in vitamin B12 uptake, BtuC"/>
    <property type="match status" value="1"/>
</dbReference>
<evidence type="ECO:0000256" key="5">
    <source>
        <dbReference type="ARBA" id="ARBA00022475"/>
    </source>
</evidence>
<keyword evidence="8" id="KW-0864">Zinc transport</keyword>
<comment type="function">
    <text evidence="1">Involved in the high-affinity zinc uptake transport system.</text>
</comment>
<evidence type="ECO:0000256" key="6">
    <source>
        <dbReference type="ARBA" id="ARBA00022692"/>
    </source>
</evidence>
<dbReference type="PANTHER" id="PTHR30477:SF23">
    <property type="entry name" value="HIGH-AFFINITY ZINC UPTAKE SYSTEM MEMBRANE PROTEIN ZNUB"/>
    <property type="match status" value="1"/>
</dbReference>
<evidence type="ECO:0000256" key="4">
    <source>
        <dbReference type="ARBA" id="ARBA00022448"/>
    </source>
</evidence>
<dbReference type="GO" id="GO:0010043">
    <property type="term" value="P:response to zinc ion"/>
    <property type="evidence" value="ECO:0007669"/>
    <property type="project" value="TreeGrafter"/>
</dbReference>
<keyword evidence="10" id="KW-0406">Ion transport</keyword>
<dbReference type="Pfam" id="PF00950">
    <property type="entry name" value="ABC-3"/>
    <property type="match status" value="1"/>
</dbReference>
<feature type="transmembrane region" description="Helical" evidence="14">
    <location>
        <begin position="94"/>
        <end position="115"/>
    </location>
</feature>
<dbReference type="InterPro" id="IPR001626">
    <property type="entry name" value="ABC_TroCD"/>
</dbReference>
<feature type="transmembrane region" description="Helical" evidence="14">
    <location>
        <begin position="127"/>
        <end position="145"/>
    </location>
</feature>
<comment type="subcellular location">
    <subcellularLocation>
        <location evidence="2 13">Cell membrane</location>
        <topology evidence="2 13">Multi-pass membrane protein</topology>
    </subcellularLocation>
</comment>
<evidence type="ECO:0000313" key="15">
    <source>
        <dbReference type="EMBL" id="XBO69999.1"/>
    </source>
</evidence>
<dbReference type="RefSeq" id="WP_348826898.1">
    <property type="nucleotide sequence ID" value="NZ_CP098827.1"/>
</dbReference>
<evidence type="ECO:0000256" key="8">
    <source>
        <dbReference type="ARBA" id="ARBA00022906"/>
    </source>
</evidence>
<keyword evidence="5" id="KW-1003">Cell membrane</keyword>
<evidence type="ECO:0000256" key="14">
    <source>
        <dbReference type="SAM" id="Phobius"/>
    </source>
</evidence>
<dbReference type="GO" id="GO:0043190">
    <property type="term" value="C:ATP-binding cassette (ABC) transporter complex"/>
    <property type="evidence" value="ECO:0007669"/>
    <property type="project" value="InterPro"/>
</dbReference>
<evidence type="ECO:0000256" key="13">
    <source>
        <dbReference type="RuleBase" id="RU003943"/>
    </source>
</evidence>
<gene>
    <name evidence="15" type="ORF">NFG58_15410</name>
</gene>
<evidence type="ECO:0000256" key="10">
    <source>
        <dbReference type="ARBA" id="ARBA00023065"/>
    </source>
</evidence>
<feature type="transmembrane region" description="Helical" evidence="14">
    <location>
        <begin position="212"/>
        <end position="235"/>
    </location>
</feature>
<dbReference type="AlphaFoldDB" id="A0AAU7KF48"/>
<feature type="transmembrane region" description="Helical" evidence="14">
    <location>
        <begin position="6"/>
        <end position="29"/>
    </location>
</feature>
<dbReference type="GO" id="GO:0006829">
    <property type="term" value="P:zinc ion transport"/>
    <property type="evidence" value="ECO:0007669"/>
    <property type="project" value="UniProtKB-KW"/>
</dbReference>
<dbReference type="GO" id="GO:0055085">
    <property type="term" value="P:transmembrane transport"/>
    <property type="evidence" value="ECO:0007669"/>
    <property type="project" value="InterPro"/>
</dbReference>
<organism evidence="15">
    <name type="scientific">Halomonas sp. RT37</name>
    <dbReference type="NCBI Taxonomy" id="2950872"/>
    <lineage>
        <taxon>Bacteria</taxon>
        <taxon>Pseudomonadati</taxon>
        <taxon>Pseudomonadota</taxon>
        <taxon>Gammaproteobacteria</taxon>
        <taxon>Oceanospirillales</taxon>
        <taxon>Halomonadaceae</taxon>
        <taxon>Halomonas</taxon>
    </lineage>
</organism>
<keyword evidence="4 13" id="KW-0813">Transport</keyword>
<keyword evidence="9 14" id="KW-1133">Transmembrane helix</keyword>
<keyword evidence="11 14" id="KW-0472">Membrane</keyword>
<feature type="transmembrane region" description="Helical" evidence="14">
    <location>
        <begin position="241"/>
        <end position="260"/>
    </location>
</feature>
<name>A0AAU7KF48_9GAMM</name>
<sequence>MLDDFMLRAALAGIGVALAAAPLGCFVVWRRMAYFGDATAHAAILGVALSLLLSTSIFAGVLVVSLLMAILVSLLSGRGYAMDTLLGVMAHSALAFGLVAVSFVSGVGIDLMAYLFGDILAVGKGDLVLIAGGALLVMALVGWRWSSLLTATLDADLARANGIHPGREQLVLTLSLAVVVAVALKVVGVLLIAALLIIPAAAARPFCRTPEAMVLVAAVIGAASTSGGLQAAYWLDTPTGPTIVSLAAVVFVLCSLVDLGRRRLARMSSSDISS</sequence>
<dbReference type="InterPro" id="IPR037294">
    <property type="entry name" value="ABC_BtuC-like"/>
</dbReference>
<comment type="similarity">
    <text evidence="3 13">Belongs to the ABC-3 integral membrane protein family.</text>
</comment>
<dbReference type="EMBL" id="CP098827">
    <property type="protein sequence ID" value="XBO69999.1"/>
    <property type="molecule type" value="Genomic_DNA"/>
</dbReference>
<protein>
    <recommendedName>
        <fullName evidence="12">High-affinity zinc uptake system membrane protein ZnuB</fullName>
    </recommendedName>
</protein>
<evidence type="ECO:0000256" key="2">
    <source>
        <dbReference type="ARBA" id="ARBA00004651"/>
    </source>
</evidence>
<evidence type="ECO:0000256" key="12">
    <source>
        <dbReference type="ARBA" id="ARBA00040080"/>
    </source>
</evidence>
<evidence type="ECO:0000256" key="1">
    <source>
        <dbReference type="ARBA" id="ARBA00002313"/>
    </source>
</evidence>
<reference evidence="15" key="1">
    <citation type="submission" date="2022-06" db="EMBL/GenBank/DDBJ databases">
        <title>A novel DMS-producing enzyme.</title>
        <authorList>
            <person name="Zhang Y."/>
        </authorList>
    </citation>
    <scope>NUCLEOTIDE SEQUENCE</scope>
    <source>
        <strain evidence="15">RT37</strain>
    </source>
</reference>
<evidence type="ECO:0000256" key="3">
    <source>
        <dbReference type="ARBA" id="ARBA00008034"/>
    </source>
</evidence>
<dbReference type="Gene3D" id="1.10.3470.10">
    <property type="entry name" value="ABC transporter involved in vitamin B12 uptake, BtuC"/>
    <property type="match status" value="1"/>
</dbReference>
<evidence type="ECO:0000256" key="9">
    <source>
        <dbReference type="ARBA" id="ARBA00022989"/>
    </source>
</evidence>